<sequence length="133" mass="13872">MRSEAMASSAEITGSLAASMIASRTCLATSLRILRTISRVAKVAAAPPISERPRVKGAAACAAMISAARIANWTITAIFMPMTSAAAASKVKARTSAASRASCRYPELPENFSQALLKPSMASPEFSPRTLLA</sequence>
<comment type="caution">
    <text evidence="1">The sequence shown here is derived from an EMBL/GenBank/DDBJ whole genome shotgun (WGS) entry which is preliminary data.</text>
</comment>
<dbReference type="AlphaFoldDB" id="J1S235"/>
<dbReference type="HOGENOM" id="CLU_1905502_0_0_11"/>
<dbReference type="EMBL" id="AJGV01000128">
    <property type="protein sequence ID" value="EJJ04842.1"/>
    <property type="molecule type" value="Genomic_DNA"/>
</dbReference>
<gene>
    <name evidence="1" type="ORF">SU9_21182</name>
</gene>
<accession>J1S235</accession>
<name>J1S235_9ACTN</name>
<organism evidence="1">
    <name type="scientific">Streptomyces auratus AGR0001</name>
    <dbReference type="NCBI Taxonomy" id="1160718"/>
    <lineage>
        <taxon>Bacteria</taxon>
        <taxon>Bacillati</taxon>
        <taxon>Actinomycetota</taxon>
        <taxon>Actinomycetes</taxon>
        <taxon>Kitasatosporales</taxon>
        <taxon>Streptomycetaceae</taxon>
        <taxon>Streptomyces</taxon>
    </lineage>
</organism>
<proteinExistence type="predicted"/>
<evidence type="ECO:0000313" key="1">
    <source>
        <dbReference type="EMBL" id="EJJ04842.1"/>
    </source>
</evidence>
<dbReference type="eggNOG" id="ENOG5031480">
    <property type="taxonomic scope" value="Bacteria"/>
</dbReference>
<reference evidence="1" key="1">
    <citation type="journal article" date="2012" name="J. Bacteriol.">
        <title>Genome Sequence of Streptomyces auratus Strain AGR0001, a Phoslactomycin-Producing Actinomycete.</title>
        <authorList>
            <person name="Han X."/>
            <person name="Li M."/>
            <person name="Ding Z."/>
            <person name="Zhao J."/>
            <person name="Ji K."/>
            <person name="Wen M."/>
            <person name="Lu T."/>
        </authorList>
    </citation>
    <scope>NUCLEOTIDE SEQUENCE [LARGE SCALE GENOMIC DNA]</scope>
    <source>
        <strain evidence="1">AGR0001</strain>
    </source>
</reference>
<protein>
    <submittedName>
        <fullName evidence="1">Uncharacterized protein</fullName>
    </submittedName>
</protein>